<dbReference type="OrthoDB" id="1158359at2759"/>
<dbReference type="STRING" id="74649.A0A2P6PLI1"/>
<evidence type="ECO:0000313" key="3">
    <source>
        <dbReference type="Proteomes" id="UP000238479"/>
    </source>
</evidence>
<dbReference type="Gramene" id="PRQ22782">
    <property type="protein sequence ID" value="PRQ22782"/>
    <property type="gene ID" value="RchiOBHm_Chr6g0254021"/>
</dbReference>
<gene>
    <name evidence="2" type="ORF">RchiOBHm_Chr6g0254021</name>
</gene>
<dbReference type="PIRSF" id="PIRSF015417">
    <property type="entry name" value="T31B5_30_vWA"/>
    <property type="match status" value="1"/>
</dbReference>
<reference evidence="2 3" key="1">
    <citation type="journal article" date="2018" name="Nat. Genet.">
        <title>The Rosa genome provides new insights in the design of modern roses.</title>
        <authorList>
            <person name="Bendahmane M."/>
        </authorList>
    </citation>
    <scope>NUCLEOTIDE SEQUENCE [LARGE SCALE GENOMIC DNA]</scope>
    <source>
        <strain evidence="3">cv. Old Blush</strain>
    </source>
</reference>
<feature type="domain" description="DUF2828" evidence="1">
    <location>
        <begin position="63"/>
        <end position="289"/>
    </location>
</feature>
<organism evidence="2 3">
    <name type="scientific">Rosa chinensis</name>
    <name type="common">China rose</name>
    <dbReference type="NCBI Taxonomy" id="74649"/>
    <lineage>
        <taxon>Eukaryota</taxon>
        <taxon>Viridiplantae</taxon>
        <taxon>Streptophyta</taxon>
        <taxon>Embryophyta</taxon>
        <taxon>Tracheophyta</taxon>
        <taxon>Spermatophyta</taxon>
        <taxon>Magnoliopsida</taxon>
        <taxon>eudicotyledons</taxon>
        <taxon>Gunneridae</taxon>
        <taxon>Pentapetalae</taxon>
        <taxon>rosids</taxon>
        <taxon>fabids</taxon>
        <taxon>Rosales</taxon>
        <taxon>Rosaceae</taxon>
        <taxon>Rosoideae</taxon>
        <taxon>Rosoideae incertae sedis</taxon>
        <taxon>Rosa</taxon>
    </lineage>
</organism>
<dbReference type="Proteomes" id="UP000238479">
    <property type="component" value="Chromosome 6"/>
</dbReference>
<name>A0A2P6PLI1_ROSCH</name>
<dbReference type="OMA" id="ERKIRTW"/>
<evidence type="ECO:0000313" key="2">
    <source>
        <dbReference type="EMBL" id="PRQ22782.1"/>
    </source>
</evidence>
<proteinExistence type="predicted"/>
<protein>
    <recommendedName>
        <fullName evidence="1">DUF2828 domain-containing protein</fullName>
    </recommendedName>
</protein>
<evidence type="ECO:0000259" key="1">
    <source>
        <dbReference type="Pfam" id="PF11443"/>
    </source>
</evidence>
<sequence length="304" mass="35235">MASQFCLLGPSELRRPNLPKTNRTLMTTSEYQDPSLSDLKPILEFIFEDANYAGKPAVPAERISKYKLDDRGETAWKVGPLKTLKLILSLRAAGKLDDDGFYRTLLWVHKNHPLTLALNLKVFGDLGSFKDVLGILHKVLEESICGHYLWTPYGYWWTPYGYYFSFLEGYERLEKEGYPWSGYGKEKEEKNKVEEVVVAWRKADDISKAKIAVERYQNDQRYRNLHYQVADLFAGFLKSDLKFLESGEIENISFAAKFCPSIGSKYDRETLICEVIAKRIFPRDDYEEYKDIWNPIMVTGFVIV</sequence>
<dbReference type="PANTHER" id="PTHR31373">
    <property type="entry name" value="OS06G0652100 PROTEIN"/>
    <property type="match status" value="1"/>
</dbReference>
<dbReference type="Pfam" id="PF11443">
    <property type="entry name" value="DUF2828"/>
    <property type="match status" value="1"/>
</dbReference>
<dbReference type="PANTHER" id="PTHR31373:SF17">
    <property type="entry name" value="OS06G0652100 PROTEIN"/>
    <property type="match status" value="1"/>
</dbReference>
<dbReference type="InterPro" id="IPR058580">
    <property type="entry name" value="DUF2828"/>
</dbReference>
<keyword evidence="3" id="KW-1185">Reference proteome</keyword>
<comment type="caution">
    <text evidence="2">The sequence shown here is derived from an EMBL/GenBank/DDBJ whole genome shotgun (WGS) entry which is preliminary data.</text>
</comment>
<dbReference type="AlphaFoldDB" id="A0A2P6PLI1"/>
<dbReference type="EMBL" id="PDCK01000044">
    <property type="protein sequence ID" value="PRQ22782.1"/>
    <property type="molecule type" value="Genomic_DNA"/>
</dbReference>
<dbReference type="InterPro" id="IPR011205">
    <property type="entry name" value="UCP015417_vWA"/>
</dbReference>
<accession>A0A2P6PLI1</accession>